<dbReference type="AlphaFoldDB" id="A0A2H1VP26"/>
<accession>A0A2H1VP26</accession>
<gene>
    <name evidence="1" type="ORF">SFRICE_036487</name>
</gene>
<organism evidence="1">
    <name type="scientific">Spodoptera frugiperda</name>
    <name type="common">Fall armyworm</name>
    <dbReference type="NCBI Taxonomy" id="7108"/>
    <lineage>
        <taxon>Eukaryota</taxon>
        <taxon>Metazoa</taxon>
        <taxon>Ecdysozoa</taxon>
        <taxon>Arthropoda</taxon>
        <taxon>Hexapoda</taxon>
        <taxon>Insecta</taxon>
        <taxon>Pterygota</taxon>
        <taxon>Neoptera</taxon>
        <taxon>Endopterygota</taxon>
        <taxon>Lepidoptera</taxon>
        <taxon>Glossata</taxon>
        <taxon>Ditrysia</taxon>
        <taxon>Noctuoidea</taxon>
        <taxon>Noctuidae</taxon>
        <taxon>Amphipyrinae</taxon>
        <taxon>Spodoptera</taxon>
    </lineage>
</organism>
<protein>
    <submittedName>
        <fullName evidence="1">SFRICE_036487</fullName>
    </submittedName>
</protein>
<evidence type="ECO:0000313" key="1">
    <source>
        <dbReference type="EMBL" id="SOQ42556.1"/>
    </source>
</evidence>
<dbReference type="EMBL" id="ODYU01003591">
    <property type="protein sequence ID" value="SOQ42556.1"/>
    <property type="molecule type" value="Genomic_DNA"/>
</dbReference>
<proteinExistence type="predicted"/>
<name>A0A2H1VP26_SPOFR</name>
<sequence length="65" mass="7556">MTVDEVNERGFRSQMAKNKQMNLHSKCFFLRTRADVSPDDETPEALQSSLKKFRYNCCLDHDDAS</sequence>
<reference evidence="1" key="1">
    <citation type="submission" date="2016-07" db="EMBL/GenBank/DDBJ databases">
        <authorList>
            <person name="Bretaudeau A."/>
        </authorList>
    </citation>
    <scope>NUCLEOTIDE SEQUENCE</scope>
    <source>
        <strain evidence="1">Rice</strain>
        <tissue evidence="1">Whole body</tissue>
    </source>
</reference>